<keyword evidence="2" id="KW-1185">Reference proteome</keyword>
<evidence type="ECO:0000313" key="2">
    <source>
        <dbReference type="Proteomes" id="UP000464700"/>
    </source>
</evidence>
<dbReference type="KEGG" id="pcol:F1325_06650"/>
<dbReference type="EMBL" id="CP043925">
    <property type="protein sequence ID" value="QHN10155.1"/>
    <property type="molecule type" value="Genomic_DNA"/>
</dbReference>
<name>A0A6I7D5W2_9GAMM</name>
<proteinExistence type="predicted"/>
<evidence type="ECO:0000313" key="1">
    <source>
        <dbReference type="EMBL" id="QHN10155.1"/>
    </source>
</evidence>
<gene>
    <name evidence="1" type="ORF">F1325_06650</name>
</gene>
<protein>
    <submittedName>
        <fullName evidence="1">Uncharacterized protein</fullName>
    </submittedName>
</protein>
<accession>A0A6I7D5W2</accession>
<sequence length="161" mass="19013">MNINFSNDFIDEGFFGSVFCIKNNRVIKLFKLPETKKDEERYEKVFTSEVEAYEAIQSDSELKAITPKFFGTVKVCNVLDNEKNDLTSKYKTNCAYIMSYEKGNFIKIKSPLVPKEEFNRIKKLFEKYGVEYIDDASVILDENRKIKMVIDFAMKYYEAWY</sequence>
<reference evidence="1 2" key="1">
    <citation type="submission" date="2019-09" db="EMBL/GenBank/DDBJ databases">
        <title>Emergence of a chromosome-mediated tetracycline resistance gene in Proteus strain.</title>
        <authorList>
            <person name="He D."/>
            <person name="Wang L."/>
        </authorList>
    </citation>
    <scope>NUCLEOTIDE SEQUENCE [LARGE SCALE GENOMIC DNA]</scope>
    <source>
        <strain evidence="1 2">T60</strain>
    </source>
</reference>
<dbReference type="RefSeq" id="WP_160230148.1">
    <property type="nucleotide sequence ID" value="NZ_CP043925.1"/>
</dbReference>
<dbReference type="Proteomes" id="UP000464700">
    <property type="component" value="Chromosome"/>
</dbReference>
<dbReference type="AlphaFoldDB" id="A0A6I7D5W2"/>
<organism evidence="1 2">
    <name type="scientific">Proteus columbae</name>
    <dbReference type="NCBI Taxonomy" id="1987580"/>
    <lineage>
        <taxon>Bacteria</taxon>
        <taxon>Pseudomonadati</taxon>
        <taxon>Pseudomonadota</taxon>
        <taxon>Gammaproteobacteria</taxon>
        <taxon>Enterobacterales</taxon>
        <taxon>Morganellaceae</taxon>
        <taxon>Proteus</taxon>
    </lineage>
</organism>